<reference evidence="1 2" key="1">
    <citation type="submission" date="2013-07" db="EMBL/GenBank/DDBJ databases">
        <title>Sulfurimonas hongkongensis AST-10 Genome Sequencing.</title>
        <authorList>
            <person name="Cai L."/>
            <person name="Zhang T."/>
        </authorList>
    </citation>
    <scope>NUCLEOTIDE SEQUENCE [LARGE SCALE GENOMIC DNA]</scope>
    <source>
        <strain evidence="1 2">AST-10</strain>
    </source>
</reference>
<accession>T0JH77</accession>
<comment type="caution">
    <text evidence="1">The sequence shown here is derived from an EMBL/GenBank/DDBJ whole genome shotgun (WGS) entry which is preliminary data.</text>
</comment>
<organism evidence="1 2">
    <name type="scientific">Sulfurimonas hongkongensis</name>
    <dbReference type="NCBI Taxonomy" id="1172190"/>
    <lineage>
        <taxon>Bacteria</taxon>
        <taxon>Pseudomonadati</taxon>
        <taxon>Campylobacterota</taxon>
        <taxon>Epsilonproteobacteria</taxon>
        <taxon>Campylobacterales</taxon>
        <taxon>Sulfurimonadaceae</taxon>
        <taxon>Sulfurimonas</taxon>
    </lineage>
</organism>
<keyword evidence="2" id="KW-1185">Reference proteome</keyword>
<dbReference type="PATRIC" id="fig|1172190.3.peg.230"/>
<gene>
    <name evidence="1" type="ORF">M947_01210</name>
</gene>
<sequence>MELKYVGPKPIISHTGIEFDNNKEDKYVYLNIAVQLIKALDHDYFEDKIYTYEASTKRLDNKELFDELKKICPNINTLMEKQNHDIEEEIEHNLKRAQENTVLSEENKEVLYNNINIMHDYLIQRSINKSVYYCVIYALADMLKKDHINYIVAPLFQKFAHVLHSVQGSLKRQKTPLDTAMEIFKKDDGLFVKLKVISR</sequence>
<name>T0JH77_9BACT</name>
<dbReference type="OrthoDB" id="5347405at2"/>
<protein>
    <submittedName>
        <fullName evidence="1">Uncharacterized protein</fullName>
    </submittedName>
</protein>
<dbReference type="EMBL" id="AUPZ01000002">
    <property type="protein sequence ID" value="EQB40445.1"/>
    <property type="molecule type" value="Genomic_DNA"/>
</dbReference>
<dbReference type="RefSeq" id="WP_021286523.1">
    <property type="nucleotide sequence ID" value="NZ_AUPZ01000002.1"/>
</dbReference>
<proteinExistence type="predicted"/>
<dbReference type="AlphaFoldDB" id="T0JH77"/>
<evidence type="ECO:0000313" key="2">
    <source>
        <dbReference type="Proteomes" id="UP000015520"/>
    </source>
</evidence>
<dbReference type="STRING" id="1172190.M947_01210"/>
<dbReference type="eggNOG" id="ENOG50319ZU">
    <property type="taxonomic scope" value="Bacteria"/>
</dbReference>
<evidence type="ECO:0000313" key="1">
    <source>
        <dbReference type="EMBL" id="EQB40445.1"/>
    </source>
</evidence>
<dbReference type="Proteomes" id="UP000015520">
    <property type="component" value="Unassembled WGS sequence"/>
</dbReference>